<dbReference type="InterPro" id="IPR050187">
    <property type="entry name" value="Lipid_Phosphate_FormReg"/>
</dbReference>
<dbReference type="PANTHER" id="PTHR12358:SF54">
    <property type="entry name" value="SPHINGOSINE KINASE RELATED PROTEIN"/>
    <property type="match status" value="1"/>
</dbReference>
<evidence type="ECO:0000313" key="12">
    <source>
        <dbReference type="EMBL" id="MBN8236983.1"/>
    </source>
</evidence>
<dbReference type="Gene3D" id="3.40.50.10330">
    <property type="entry name" value="Probable inorganic polyphosphate/atp-NAD kinase, domain 1"/>
    <property type="match status" value="1"/>
</dbReference>
<dbReference type="PANTHER" id="PTHR12358">
    <property type="entry name" value="SPHINGOSINE KINASE"/>
    <property type="match status" value="1"/>
</dbReference>
<organism evidence="12 13">
    <name type="scientific">Halobacillus kuroshimensis</name>
    <dbReference type="NCBI Taxonomy" id="302481"/>
    <lineage>
        <taxon>Bacteria</taxon>
        <taxon>Bacillati</taxon>
        <taxon>Bacillota</taxon>
        <taxon>Bacilli</taxon>
        <taxon>Bacillales</taxon>
        <taxon>Bacillaceae</taxon>
        <taxon>Halobacillus</taxon>
    </lineage>
</organism>
<evidence type="ECO:0000256" key="7">
    <source>
        <dbReference type="ARBA" id="ARBA00022840"/>
    </source>
</evidence>
<evidence type="ECO:0000256" key="1">
    <source>
        <dbReference type="ARBA" id="ARBA00001946"/>
    </source>
</evidence>
<keyword evidence="10" id="KW-1208">Phospholipid metabolism</keyword>
<keyword evidence="3" id="KW-0444">Lipid biosynthesis</keyword>
<evidence type="ECO:0000256" key="2">
    <source>
        <dbReference type="ARBA" id="ARBA00005983"/>
    </source>
</evidence>
<dbReference type="Pfam" id="PF00781">
    <property type="entry name" value="DAGK_cat"/>
    <property type="match status" value="1"/>
</dbReference>
<feature type="domain" description="DAGKc" evidence="11">
    <location>
        <begin position="1"/>
        <end position="132"/>
    </location>
</feature>
<dbReference type="InterPro" id="IPR005218">
    <property type="entry name" value="Diacylglycerol/lipid_kinase"/>
</dbReference>
<reference evidence="12 13" key="1">
    <citation type="submission" date="2020-12" db="EMBL/GenBank/DDBJ databases">
        <title>Oil enriched cultivation method for isolating marine PHA-producing bacteria.</title>
        <authorList>
            <person name="Zheng W."/>
            <person name="Yu S."/>
            <person name="Huang Y."/>
        </authorList>
    </citation>
    <scope>NUCLEOTIDE SEQUENCE [LARGE SCALE GENOMIC DNA]</scope>
    <source>
        <strain evidence="12 13">SY-2-6</strain>
    </source>
</reference>
<comment type="cofactor">
    <cofactor evidence="1">
        <name>Mg(2+)</name>
        <dbReference type="ChEBI" id="CHEBI:18420"/>
    </cofactor>
</comment>
<evidence type="ECO:0000256" key="10">
    <source>
        <dbReference type="ARBA" id="ARBA00023264"/>
    </source>
</evidence>
<dbReference type="RefSeq" id="WP_206935617.1">
    <property type="nucleotide sequence ID" value="NZ_JAEKJY010000005.1"/>
</dbReference>
<evidence type="ECO:0000256" key="9">
    <source>
        <dbReference type="ARBA" id="ARBA00023209"/>
    </source>
</evidence>
<name>A0ABS3E053_9BACI</name>
<dbReference type="EMBL" id="JAEKJY010000005">
    <property type="protein sequence ID" value="MBN8236983.1"/>
    <property type="molecule type" value="Genomic_DNA"/>
</dbReference>
<dbReference type="Proteomes" id="UP000663970">
    <property type="component" value="Unassembled WGS sequence"/>
</dbReference>
<dbReference type="Gene3D" id="2.60.200.40">
    <property type="match status" value="1"/>
</dbReference>
<keyword evidence="13" id="KW-1185">Reference proteome</keyword>
<evidence type="ECO:0000259" key="11">
    <source>
        <dbReference type="PROSITE" id="PS50146"/>
    </source>
</evidence>
<dbReference type="InterPro" id="IPR017438">
    <property type="entry name" value="ATP-NAD_kinase_N"/>
</dbReference>
<dbReference type="GO" id="GO:0016301">
    <property type="term" value="F:kinase activity"/>
    <property type="evidence" value="ECO:0007669"/>
    <property type="project" value="UniProtKB-KW"/>
</dbReference>
<evidence type="ECO:0000256" key="4">
    <source>
        <dbReference type="ARBA" id="ARBA00022679"/>
    </source>
</evidence>
<keyword evidence="6 12" id="KW-0418">Kinase</keyword>
<dbReference type="InterPro" id="IPR001206">
    <property type="entry name" value="Diacylglycerol_kinase_cat_dom"/>
</dbReference>
<keyword evidence="4" id="KW-0808">Transferase</keyword>
<keyword evidence="7" id="KW-0067">ATP-binding</keyword>
<evidence type="ECO:0000256" key="3">
    <source>
        <dbReference type="ARBA" id="ARBA00022516"/>
    </source>
</evidence>
<evidence type="ECO:0000256" key="5">
    <source>
        <dbReference type="ARBA" id="ARBA00022741"/>
    </source>
</evidence>
<dbReference type="Pfam" id="PF19279">
    <property type="entry name" value="YegS_C"/>
    <property type="match status" value="1"/>
</dbReference>
<gene>
    <name evidence="12" type="ORF">JF544_17115</name>
</gene>
<keyword evidence="9" id="KW-0594">Phospholipid biosynthesis</keyword>
<evidence type="ECO:0000256" key="6">
    <source>
        <dbReference type="ARBA" id="ARBA00022777"/>
    </source>
</evidence>
<proteinExistence type="inferred from homology"/>
<dbReference type="NCBIfam" id="TIGR00147">
    <property type="entry name" value="YegS/Rv2252/BmrU family lipid kinase"/>
    <property type="match status" value="1"/>
</dbReference>
<dbReference type="PROSITE" id="PS50146">
    <property type="entry name" value="DAGK"/>
    <property type="match status" value="1"/>
</dbReference>
<sequence>MYILIVNPAAGNGRGLKLYQQLKKTSDYHSRDIQTFFTEAPAGAEALASDLSKSQGPSLKACLVLGGDGTLHEVINGWNPSRPVPICFLPAGSGNDFARGLGVKSRIPDLFKSVLRKPREHHVYLGNYQVHNGQKRTFLNSVGIGFDGAVASYADRPAFRLWIRRLHLTKWIYPAALVRALQWFKAVEVEVKLDDQPPVIEKVMMMTITNHPYFGGGMKIAPRAGIHHPRFSVILVRALSKRKLLALFLSVFIGKHTALREVVEWEADRVHVCTNQGTLFQVDGQPSRSDEWLIKKASSKTTFLSNS</sequence>
<comment type="caution">
    <text evidence="12">The sequence shown here is derived from an EMBL/GenBank/DDBJ whole genome shotgun (WGS) entry which is preliminary data.</text>
</comment>
<dbReference type="InterPro" id="IPR016064">
    <property type="entry name" value="NAD/diacylglycerol_kinase_sf"/>
</dbReference>
<keyword evidence="5" id="KW-0547">Nucleotide-binding</keyword>
<dbReference type="SMART" id="SM00046">
    <property type="entry name" value="DAGKc"/>
    <property type="match status" value="1"/>
</dbReference>
<evidence type="ECO:0000313" key="13">
    <source>
        <dbReference type="Proteomes" id="UP000663970"/>
    </source>
</evidence>
<evidence type="ECO:0000256" key="8">
    <source>
        <dbReference type="ARBA" id="ARBA00023098"/>
    </source>
</evidence>
<dbReference type="InterPro" id="IPR045540">
    <property type="entry name" value="YegS/DAGK_C"/>
</dbReference>
<comment type="similarity">
    <text evidence="2">Belongs to the diacylglycerol/lipid kinase family.</text>
</comment>
<keyword evidence="8" id="KW-0443">Lipid metabolism</keyword>
<dbReference type="SUPFAM" id="SSF111331">
    <property type="entry name" value="NAD kinase/diacylglycerol kinase-like"/>
    <property type="match status" value="1"/>
</dbReference>
<protein>
    <submittedName>
        <fullName evidence="12">YegS/Rv2252/BmrU family lipid kinase</fullName>
    </submittedName>
</protein>
<accession>A0ABS3E053</accession>